<dbReference type="PANTHER" id="PTHR43833">
    <property type="entry name" value="POTASSIUM CHANNEL PROTEIN 2-RELATED-RELATED"/>
    <property type="match status" value="1"/>
</dbReference>
<evidence type="ECO:0000313" key="4">
    <source>
        <dbReference type="Proteomes" id="UP000284202"/>
    </source>
</evidence>
<proteinExistence type="predicted"/>
<dbReference type="Pfam" id="PF02254">
    <property type="entry name" value="TrkA_N"/>
    <property type="match status" value="1"/>
</dbReference>
<accession>A0A418T089</accession>
<dbReference type="InterPro" id="IPR036721">
    <property type="entry name" value="RCK_C_sf"/>
</dbReference>
<evidence type="ECO:0000313" key="3">
    <source>
        <dbReference type="EMBL" id="RJE86617.1"/>
    </source>
</evidence>
<dbReference type="SUPFAM" id="SSF51735">
    <property type="entry name" value="NAD(P)-binding Rossmann-fold domains"/>
    <property type="match status" value="1"/>
</dbReference>
<name>A0A418T089_9RHOB</name>
<dbReference type="Gene3D" id="3.40.50.720">
    <property type="entry name" value="NAD(P)-binding Rossmann-like Domain"/>
    <property type="match status" value="1"/>
</dbReference>
<dbReference type="InterPro" id="IPR006037">
    <property type="entry name" value="RCK_C"/>
</dbReference>
<dbReference type="Pfam" id="PF02080">
    <property type="entry name" value="TrkA_C"/>
    <property type="match status" value="1"/>
</dbReference>
<protein>
    <submittedName>
        <fullName evidence="3">TrkA family potassium uptake protein</fullName>
    </submittedName>
</protein>
<dbReference type="Proteomes" id="UP000284202">
    <property type="component" value="Unassembled WGS sequence"/>
</dbReference>
<dbReference type="InterPro" id="IPR003148">
    <property type="entry name" value="RCK_N"/>
</dbReference>
<sequence>MGKPNRTFVVVGLGSFGGVVATELARFGNRVLGIDKDHQRVAALAEQLSNVVILDATDEGALREAGAGQYDVGLISIGNDLESSIIATMNLRLIGVETVWAKALNRTHHRILSKIGADRIVLPETEMGQHTAQMLNNPAVQDYINLGNGFSVVNLLIPERLEGRKLSELPFSEGIIALGIMRGTEYVDLHGGDPGLLTNDRLLLLGKRAELTQFGDQL</sequence>
<dbReference type="AlphaFoldDB" id="A0A418T089"/>
<dbReference type="InterPro" id="IPR036291">
    <property type="entry name" value="NAD(P)-bd_dom_sf"/>
</dbReference>
<dbReference type="PANTHER" id="PTHR43833:SF7">
    <property type="entry name" value="KTR SYSTEM POTASSIUM UPTAKE PROTEIN C"/>
    <property type="match status" value="1"/>
</dbReference>
<dbReference type="GO" id="GO:0006813">
    <property type="term" value="P:potassium ion transport"/>
    <property type="evidence" value="ECO:0007669"/>
    <property type="project" value="InterPro"/>
</dbReference>
<evidence type="ECO:0000259" key="1">
    <source>
        <dbReference type="PROSITE" id="PS51201"/>
    </source>
</evidence>
<dbReference type="RefSeq" id="WP_119747571.1">
    <property type="nucleotide sequence ID" value="NZ_QZCG01000004.1"/>
</dbReference>
<evidence type="ECO:0000259" key="2">
    <source>
        <dbReference type="PROSITE" id="PS51202"/>
    </source>
</evidence>
<dbReference type="PROSITE" id="PS51202">
    <property type="entry name" value="RCK_C"/>
    <property type="match status" value="1"/>
</dbReference>
<feature type="domain" description="RCK N-terminal" evidence="1">
    <location>
        <begin position="5"/>
        <end position="122"/>
    </location>
</feature>
<dbReference type="PROSITE" id="PS51201">
    <property type="entry name" value="RCK_N"/>
    <property type="match status" value="1"/>
</dbReference>
<keyword evidence="4" id="KW-1185">Reference proteome</keyword>
<gene>
    <name evidence="3" type="ORF">D3P04_07870</name>
</gene>
<dbReference type="OrthoDB" id="9781411at2"/>
<dbReference type="Gene3D" id="3.30.70.1450">
    <property type="entry name" value="Regulator of K+ conductance, C-terminal domain"/>
    <property type="match status" value="1"/>
</dbReference>
<dbReference type="EMBL" id="QZCG01000004">
    <property type="protein sequence ID" value="RJE86617.1"/>
    <property type="molecule type" value="Genomic_DNA"/>
</dbReference>
<feature type="domain" description="RCK C-terminal" evidence="2">
    <location>
        <begin position="138"/>
        <end position="218"/>
    </location>
</feature>
<comment type="caution">
    <text evidence="3">The sequence shown here is derived from an EMBL/GenBank/DDBJ whole genome shotgun (WGS) entry which is preliminary data.</text>
</comment>
<organism evidence="3 4">
    <name type="scientific">Paracoccus onubensis</name>
    <dbReference type="NCBI Taxonomy" id="1675788"/>
    <lineage>
        <taxon>Bacteria</taxon>
        <taxon>Pseudomonadati</taxon>
        <taxon>Pseudomonadota</taxon>
        <taxon>Alphaproteobacteria</taxon>
        <taxon>Rhodobacterales</taxon>
        <taxon>Paracoccaceae</taxon>
        <taxon>Paracoccus</taxon>
    </lineage>
</organism>
<reference evidence="4" key="1">
    <citation type="submission" date="2018-09" db="EMBL/GenBank/DDBJ databases">
        <title>Acidovorax cavernicola nov. sp. isolated from Gruta de las Maravillas (Aracena, Spain).</title>
        <authorList>
            <person name="Jurado V."/>
            <person name="Gutierrez-Patricio S."/>
            <person name="Gonzalez-Pimentel J.L."/>
            <person name="Miller A.Z."/>
            <person name="Laiz L."/>
            <person name="Saiz-Jimenez C."/>
        </authorList>
    </citation>
    <scope>NUCLEOTIDE SEQUENCE [LARGE SCALE GENOMIC DNA]</scope>
    <source>
        <strain evidence="4">1011MAR3C25</strain>
    </source>
</reference>
<dbReference type="InterPro" id="IPR050721">
    <property type="entry name" value="Trk_Ktr_HKT_K-transport"/>
</dbReference>
<dbReference type="GO" id="GO:0008324">
    <property type="term" value="F:monoatomic cation transmembrane transporter activity"/>
    <property type="evidence" value="ECO:0007669"/>
    <property type="project" value="InterPro"/>
</dbReference>
<dbReference type="SUPFAM" id="SSF116726">
    <property type="entry name" value="TrkA C-terminal domain-like"/>
    <property type="match status" value="1"/>
</dbReference>